<evidence type="ECO:0000313" key="4">
    <source>
        <dbReference type="Proteomes" id="UP001597400"/>
    </source>
</evidence>
<accession>A0ABW4TXW6</accession>
<keyword evidence="4" id="KW-1185">Reference proteome</keyword>
<evidence type="ECO:0000256" key="1">
    <source>
        <dbReference type="ARBA" id="ARBA00022801"/>
    </source>
</evidence>
<dbReference type="RefSeq" id="WP_380930335.1">
    <property type="nucleotide sequence ID" value="NZ_JBHUGS010000003.1"/>
</dbReference>
<proteinExistence type="predicted"/>
<dbReference type="InterPro" id="IPR000073">
    <property type="entry name" value="AB_hydrolase_1"/>
</dbReference>
<keyword evidence="1 3" id="KW-0378">Hydrolase</keyword>
<dbReference type="PANTHER" id="PTHR43329">
    <property type="entry name" value="EPOXIDE HYDROLASE"/>
    <property type="match status" value="1"/>
</dbReference>
<comment type="caution">
    <text evidence="3">The sequence shown here is derived from an EMBL/GenBank/DDBJ whole genome shotgun (WGS) entry which is preliminary data.</text>
</comment>
<dbReference type="InterPro" id="IPR000639">
    <property type="entry name" value="Epox_hydrolase-like"/>
</dbReference>
<evidence type="ECO:0000259" key="2">
    <source>
        <dbReference type="Pfam" id="PF00561"/>
    </source>
</evidence>
<dbReference type="PRINTS" id="PR00412">
    <property type="entry name" value="EPOXHYDRLASE"/>
</dbReference>
<organism evidence="3 4">
    <name type="scientific">Sphingomonas arantia</name>
    <dbReference type="NCBI Taxonomy" id="1460676"/>
    <lineage>
        <taxon>Bacteria</taxon>
        <taxon>Pseudomonadati</taxon>
        <taxon>Pseudomonadota</taxon>
        <taxon>Alphaproteobacteria</taxon>
        <taxon>Sphingomonadales</taxon>
        <taxon>Sphingomonadaceae</taxon>
        <taxon>Sphingomonas</taxon>
    </lineage>
</organism>
<reference evidence="4" key="1">
    <citation type="journal article" date="2019" name="Int. J. Syst. Evol. Microbiol.">
        <title>The Global Catalogue of Microorganisms (GCM) 10K type strain sequencing project: providing services to taxonomists for standard genome sequencing and annotation.</title>
        <authorList>
            <consortium name="The Broad Institute Genomics Platform"/>
            <consortium name="The Broad Institute Genome Sequencing Center for Infectious Disease"/>
            <person name="Wu L."/>
            <person name="Ma J."/>
        </authorList>
    </citation>
    <scope>NUCLEOTIDE SEQUENCE [LARGE SCALE GENOMIC DNA]</scope>
    <source>
        <strain evidence="4">CGMCC 1.12702</strain>
    </source>
</reference>
<evidence type="ECO:0000313" key="3">
    <source>
        <dbReference type="EMBL" id="MFD1951569.1"/>
    </source>
</evidence>
<dbReference type="Proteomes" id="UP001597400">
    <property type="component" value="Unassembled WGS sequence"/>
</dbReference>
<feature type="domain" description="AB hydrolase-1" evidence="2">
    <location>
        <begin position="22"/>
        <end position="296"/>
    </location>
</feature>
<gene>
    <name evidence="3" type="ORF">ACFSGX_12415</name>
</gene>
<sequence length="310" mass="33844">MRHFDIPAGGIKIHAVEHGDGPVILFCHGFPSLWSMWRAQMVAVAAAGWRAVAIDMRGYGLSGAPEAAEAYTPFDTVGDLIAVLDHLGVETAPVIGHDFGASVAWNAAMLRPDRFSAVAAISVPYRPLGGAGFLADLRSAGMSNFYMFDLIKREADLQWQNAAVTLPGLHYWSSAQAPDETRWHPFDPGRGLLRPAPQHIDWIDPEYMKDLIDVFARTGFHGGLNYYRALDTYFAIASRAFAGRVIGQPSFFITGAVDGLNDLWPQDAEALRSFVPSLRSILTVSDAGHWPHLEKPAVVNEALVSFLSSL</sequence>
<dbReference type="SUPFAM" id="SSF53474">
    <property type="entry name" value="alpha/beta-Hydrolases"/>
    <property type="match status" value="1"/>
</dbReference>
<dbReference type="InterPro" id="IPR029058">
    <property type="entry name" value="AB_hydrolase_fold"/>
</dbReference>
<dbReference type="Pfam" id="PF00561">
    <property type="entry name" value="Abhydrolase_1"/>
    <property type="match status" value="1"/>
</dbReference>
<protein>
    <submittedName>
        <fullName evidence="3">Alpha/beta fold hydrolase</fullName>
    </submittedName>
</protein>
<dbReference type="Gene3D" id="3.40.50.1820">
    <property type="entry name" value="alpha/beta hydrolase"/>
    <property type="match status" value="1"/>
</dbReference>
<dbReference type="GO" id="GO:0016787">
    <property type="term" value="F:hydrolase activity"/>
    <property type="evidence" value="ECO:0007669"/>
    <property type="project" value="UniProtKB-KW"/>
</dbReference>
<name>A0ABW4TXW6_9SPHN</name>
<dbReference type="EMBL" id="JBHUGS010000003">
    <property type="protein sequence ID" value="MFD1951569.1"/>
    <property type="molecule type" value="Genomic_DNA"/>
</dbReference>